<proteinExistence type="predicted"/>
<sequence>MIAPCLLSQKKMPPSERAGGRLCIISRLTYPGSLLVYFASGKSGRRTRNVVPWPGVLVTVISA</sequence>
<accession>A0ABM8VI29</accession>
<comment type="caution">
    <text evidence="1">The sequence shown here is derived from an EMBL/GenBank/DDBJ whole genome shotgun (WGS) entry which is preliminary data.</text>
</comment>
<evidence type="ECO:0000313" key="1">
    <source>
        <dbReference type="EMBL" id="CAG7643439.1"/>
    </source>
</evidence>
<name>A0ABM8VI29_9BACL</name>
<gene>
    <name evidence="1" type="ORF">PAECIP111802_03018</name>
</gene>
<protein>
    <submittedName>
        <fullName evidence="1">Uncharacterized protein</fullName>
    </submittedName>
</protein>
<organism evidence="1 2">
    <name type="scientific">Paenibacillus allorhizosphaerae</name>
    <dbReference type="NCBI Taxonomy" id="2849866"/>
    <lineage>
        <taxon>Bacteria</taxon>
        <taxon>Bacillati</taxon>
        <taxon>Bacillota</taxon>
        <taxon>Bacilli</taxon>
        <taxon>Bacillales</taxon>
        <taxon>Paenibacillaceae</taxon>
        <taxon>Paenibacillus</taxon>
    </lineage>
</organism>
<reference evidence="1 2" key="1">
    <citation type="submission" date="2021-06" db="EMBL/GenBank/DDBJ databases">
        <authorList>
            <person name="Criscuolo A."/>
        </authorList>
    </citation>
    <scope>NUCLEOTIDE SEQUENCE [LARGE SCALE GENOMIC DNA]</scope>
    <source>
        <strain evidence="2">CIP 111802</strain>
    </source>
</reference>
<evidence type="ECO:0000313" key="2">
    <source>
        <dbReference type="Proteomes" id="UP000730618"/>
    </source>
</evidence>
<dbReference type="EMBL" id="CAJVCE010000007">
    <property type="protein sequence ID" value="CAG7643439.1"/>
    <property type="molecule type" value="Genomic_DNA"/>
</dbReference>
<dbReference type="Proteomes" id="UP000730618">
    <property type="component" value="Unassembled WGS sequence"/>
</dbReference>
<keyword evidence="2" id="KW-1185">Reference proteome</keyword>